<reference evidence="1" key="1">
    <citation type="submission" date="2015-07" db="EMBL/GenBank/DDBJ databases">
        <title>Transcriptome Assembly of Anthurium amnicola.</title>
        <authorList>
            <person name="Suzuki J."/>
        </authorList>
    </citation>
    <scope>NUCLEOTIDE SEQUENCE</scope>
</reference>
<sequence>MQRWSATALQDYRRMTHVVVLEVVLDLGRGRPPRRANLAMGLRGVRERGAPGCLRIDLALLVTRRWLGALEIWILCRSADLGQGIPMRLAGELYMRRKTTETENLCSDTNVRSVLGNLGVLMADDFCLLCVLVWVDYRPIYSASICHLRPKM</sequence>
<proteinExistence type="predicted"/>
<organism evidence="1">
    <name type="scientific">Anthurium amnicola</name>
    <dbReference type="NCBI Taxonomy" id="1678845"/>
    <lineage>
        <taxon>Eukaryota</taxon>
        <taxon>Viridiplantae</taxon>
        <taxon>Streptophyta</taxon>
        <taxon>Embryophyta</taxon>
        <taxon>Tracheophyta</taxon>
        <taxon>Spermatophyta</taxon>
        <taxon>Magnoliopsida</taxon>
        <taxon>Liliopsida</taxon>
        <taxon>Araceae</taxon>
        <taxon>Pothoideae</taxon>
        <taxon>Potheae</taxon>
        <taxon>Anthurium</taxon>
    </lineage>
</organism>
<accession>A0A1D1Y9U0</accession>
<evidence type="ECO:0000313" key="1">
    <source>
        <dbReference type="EMBL" id="JAT51401.1"/>
    </source>
</evidence>
<dbReference type="AlphaFoldDB" id="A0A1D1Y9U0"/>
<name>A0A1D1Y9U0_9ARAE</name>
<dbReference type="EMBL" id="GDJX01016535">
    <property type="protein sequence ID" value="JAT51401.1"/>
    <property type="molecule type" value="Transcribed_RNA"/>
</dbReference>
<protein>
    <submittedName>
        <fullName evidence="1">Putative transcriptional regulatory protein NarL</fullName>
    </submittedName>
</protein>
<gene>
    <name evidence="1" type="primary">narL</name>
    <name evidence="1" type="ORF">g.58012</name>
</gene>